<evidence type="ECO:0000256" key="1">
    <source>
        <dbReference type="SAM" id="MobiDB-lite"/>
    </source>
</evidence>
<protein>
    <submittedName>
        <fullName evidence="2">Uncharacterized protein</fullName>
    </submittedName>
</protein>
<keyword evidence="3" id="KW-1185">Reference proteome</keyword>
<evidence type="ECO:0000313" key="2">
    <source>
        <dbReference type="EMBL" id="KAK1121637.1"/>
    </source>
</evidence>
<organism evidence="2 3">
    <name type="scientific">Melipona bicolor</name>
    <dbReference type="NCBI Taxonomy" id="60889"/>
    <lineage>
        <taxon>Eukaryota</taxon>
        <taxon>Metazoa</taxon>
        <taxon>Ecdysozoa</taxon>
        <taxon>Arthropoda</taxon>
        <taxon>Hexapoda</taxon>
        <taxon>Insecta</taxon>
        <taxon>Pterygota</taxon>
        <taxon>Neoptera</taxon>
        <taxon>Endopterygota</taxon>
        <taxon>Hymenoptera</taxon>
        <taxon>Apocrita</taxon>
        <taxon>Aculeata</taxon>
        <taxon>Apoidea</taxon>
        <taxon>Anthophila</taxon>
        <taxon>Apidae</taxon>
        <taxon>Melipona</taxon>
    </lineage>
</organism>
<dbReference type="Proteomes" id="UP001177670">
    <property type="component" value="Unassembled WGS sequence"/>
</dbReference>
<accession>A0AA40FM74</accession>
<dbReference type="AlphaFoldDB" id="A0AA40FM74"/>
<feature type="region of interest" description="Disordered" evidence="1">
    <location>
        <begin position="22"/>
        <end position="47"/>
    </location>
</feature>
<comment type="caution">
    <text evidence="2">The sequence shown here is derived from an EMBL/GenBank/DDBJ whole genome shotgun (WGS) entry which is preliminary data.</text>
</comment>
<dbReference type="EMBL" id="JAHYIQ010000026">
    <property type="protein sequence ID" value="KAK1121637.1"/>
    <property type="molecule type" value="Genomic_DNA"/>
</dbReference>
<name>A0AA40FM74_9HYME</name>
<reference evidence="2" key="1">
    <citation type="submission" date="2021-10" db="EMBL/GenBank/DDBJ databases">
        <title>Melipona bicolor Genome sequencing and assembly.</title>
        <authorList>
            <person name="Araujo N.S."/>
            <person name="Arias M.C."/>
        </authorList>
    </citation>
    <scope>NUCLEOTIDE SEQUENCE</scope>
    <source>
        <strain evidence="2">USP_2M_L1-L4_2017</strain>
        <tissue evidence="2">Whole body</tissue>
    </source>
</reference>
<evidence type="ECO:0000313" key="3">
    <source>
        <dbReference type="Proteomes" id="UP001177670"/>
    </source>
</evidence>
<sequence length="59" mass="6276">MLLRPAGSMETRRTAVRFASKREIESPNQVKSGVKAGSSGLGPTARASNVRDTFLGSIK</sequence>
<proteinExistence type="predicted"/>
<gene>
    <name evidence="2" type="ORF">K0M31_010425</name>
</gene>